<organism evidence="2 3">
    <name type="scientific">Sinanodonta woodiana</name>
    <name type="common">Chinese pond mussel</name>
    <name type="synonym">Anodonta woodiana</name>
    <dbReference type="NCBI Taxonomy" id="1069815"/>
    <lineage>
        <taxon>Eukaryota</taxon>
        <taxon>Metazoa</taxon>
        <taxon>Spiralia</taxon>
        <taxon>Lophotrochozoa</taxon>
        <taxon>Mollusca</taxon>
        <taxon>Bivalvia</taxon>
        <taxon>Autobranchia</taxon>
        <taxon>Heteroconchia</taxon>
        <taxon>Palaeoheterodonta</taxon>
        <taxon>Unionida</taxon>
        <taxon>Unionoidea</taxon>
        <taxon>Unionidae</taxon>
        <taxon>Unioninae</taxon>
        <taxon>Sinanodonta</taxon>
    </lineage>
</organism>
<protein>
    <recommendedName>
        <fullName evidence="1">Endonuclease GajA/Old nuclease/RecF-like AAA domain-containing protein</fullName>
    </recommendedName>
</protein>
<evidence type="ECO:0000259" key="1">
    <source>
        <dbReference type="Pfam" id="PF13175"/>
    </source>
</evidence>
<accession>A0ABD3WIC4</accession>
<dbReference type="InterPro" id="IPR027417">
    <property type="entry name" value="P-loop_NTPase"/>
</dbReference>
<feature type="domain" description="Endonuclease GajA/Old nuclease/RecF-like AAA" evidence="1">
    <location>
        <begin position="1"/>
        <end position="359"/>
    </location>
</feature>
<dbReference type="InterPro" id="IPR041685">
    <property type="entry name" value="AAA_GajA/Old/RecF-like"/>
</dbReference>
<gene>
    <name evidence="2" type="ORF">ACJMK2_036812</name>
</gene>
<reference evidence="2 3" key="1">
    <citation type="submission" date="2024-11" db="EMBL/GenBank/DDBJ databases">
        <title>Chromosome-level genome assembly of the freshwater bivalve Anodonta woodiana.</title>
        <authorList>
            <person name="Chen X."/>
        </authorList>
    </citation>
    <scope>NUCLEOTIDE SEQUENCE [LARGE SCALE GENOMIC DNA]</scope>
    <source>
        <strain evidence="2">MN2024</strain>
        <tissue evidence="2">Gills</tissue>
    </source>
</reference>
<proteinExistence type="predicted"/>
<name>A0ABD3WIC4_SINWO</name>
<dbReference type="SUPFAM" id="SSF52540">
    <property type="entry name" value="P-loop containing nucleoside triphosphate hydrolases"/>
    <property type="match status" value="1"/>
</dbReference>
<dbReference type="Proteomes" id="UP001634394">
    <property type="component" value="Unassembled WGS sequence"/>
</dbReference>
<evidence type="ECO:0000313" key="3">
    <source>
        <dbReference type="Proteomes" id="UP001634394"/>
    </source>
</evidence>
<dbReference type="InterPro" id="IPR051396">
    <property type="entry name" value="Bact_Antivir_Def_Nuclease"/>
</dbReference>
<dbReference type="Pfam" id="PF13175">
    <property type="entry name" value="AAA_15"/>
    <property type="match status" value="1"/>
</dbReference>
<dbReference type="AlphaFoldDB" id="A0ABD3WIC4"/>
<comment type="caution">
    <text evidence="2">The sequence shown here is derived from an EMBL/GenBank/DDBJ whole genome shotgun (WGS) entry which is preliminary data.</text>
</comment>
<sequence>MLRAVRLNNFVKFHNDCMFSFRDDGAYFFVGENGSGKSSVLEAIRRCLSRDANTSFSRIPDESKPSYIICEYEMPDRSLLNDCKKVFTSFLYIPDTTSTYKYAKIVLLVEKEEVFIEFIKRENDAYGMQNCTCSSQDEEEHNITKRICQYIPLCTKDSGSSDNNITTLLAFLKEVLDAKREDTGTNETADKISEMENVLSTLENSLVFTFGQRSLGPLQWSKSKLIATSEREQNYKTAREKCEIINYFLSKPTNYDSQKEGEIFSFLTNQANCSFYLKEDGMVAVDLDGKGVEVLKLSEGILEAKYVSLLLASKHFYTVLLEEPDRGMHPQMIKIIRDIVLRQIKDKTIIIVSHNPGLISSWSIPRTYKFYQERDKDKLISRMVFVGRVAQKGKNKIPRLLASEDYVSMLFARNVIFVEGQSDFFFVKAIIEHITTTSNDKSTQRVLQLALSEETTNTFLKTFRIFLASLYVVKLSGEKSKHKWKYVSRELGLFGFFILDRDAVVQVQIVDTSNLAAETVKRDIEKFVMDAIQKQSKVKSQNTQQIHKSENTQDQLEMKKDGIETGLQQSLTEAVKPKQGNPDLAKLKTVTESMTYKFWNQTDTVNEGTTDEHMESISLETARENMKEVVKEIVSSSTSGKDLDEILNEDVRTRYLQYFRSIYKDLLDKNSGETPLSTILFQPKMEDGLVSQDLKSRYVDFVKNDKWPEARQCLEEEGVFVWKSGNLEDVFTDIVKNFEWADESTRNVEMLRRYMEFSRLGIDLKITKPSTGKQTKLFMDDKVSDENIRESIVSAFNLCGKTSDITKLILFLVRAQSRVQQ</sequence>
<dbReference type="EMBL" id="JBJQND010000006">
    <property type="protein sequence ID" value="KAL3873722.1"/>
    <property type="molecule type" value="Genomic_DNA"/>
</dbReference>
<keyword evidence="3" id="KW-1185">Reference proteome</keyword>
<evidence type="ECO:0000313" key="2">
    <source>
        <dbReference type="EMBL" id="KAL3873722.1"/>
    </source>
</evidence>
<dbReference type="PANTHER" id="PTHR43581">
    <property type="entry name" value="ATP/GTP PHOSPHATASE"/>
    <property type="match status" value="1"/>
</dbReference>
<dbReference type="Gene3D" id="3.40.50.300">
    <property type="entry name" value="P-loop containing nucleotide triphosphate hydrolases"/>
    <property type="match status" value="1"/>
</dbReference>
<dbReference type="PANTHER" id="PTHR43581:SF4">
    <property type="entry name" value="ATP_GTP PHOSPHATASE"/>
    <property type="match status" value="1"/>
</dbReference>